<dbReference type="CDD" id="cd14371">
    <property type="entry name" value="CUE_CID7_like"/>
    <property type="match status" value="1"/>
</dbReference>
<dbReference type="PROSITE" id="PS51140">
    <property type="entry name" value="CUE"/>
    <property type="match status" value="1"/>
</dbReference>
<reference evidence="2" key="1">
    <citation type="submission" date="2023-05" db="EMBL/GenBank/DDBJ databases">
        <title>Genome and transcriptome analyses reveal genes involved in the formation of fine ridges on petal epidermal cells in Hibiscus trionum.</title>
        <authorList>
            <person name="Koshimizu S."/>
            <person name="Masuda S."/>
            <person name="Ishii T."/>
            <person name="Shirasu K."/>
            <person name="Hoshino A."/>
            <person name="Arita M."/>
        </authorList>
    </citation>
    <scope>NUCLEOTIDE SEQUENCE</scope>
    <source>
        <strain evidence="2">Hamamatsu line</strain>
    </source>
</reference>
<dbReference type="PANTHER" id="PTHR37252">
    <property type="entry name" value="POLYADENYLATE-BINDING PROTEIN-INTERACTING PROTEIN 6"/>
    <property type="match status" value="1"/>
</dbReference>
<evidence type="ECO:0000259" key="1">
    <source>
        <dbReference type="PROSITE" id="PS51140"/>
    </source>
</evidence>
<gene>
    <name evidence="2" type="ORF">HRI_002587300</name>
</gene>
<dbReference type="GO" id="GO:0043130">
    <property type="term" value="F:ubiquitin binding"/>
    <property type="evidence" value="ECO:0007669"/>
    <property type="project" value="InterPro"/>
</dbReference>
<organism evidence="2 3">
    <name type="scientific">Hibiscus trionum</name>
    <name type="common">Flower of an hour</name>
    <dbReference type="NCBI Taxonomy" id="183268"/>
    <lineage>
        <taxon>Eukaryota</taxon>
        <taxon>Viridiplantae</taxon>
        <taxon>Streptophyta</taxon>
        <taxon>Embryophyta</taxon>
        <taxon>Tracheophyta</taxon>
        <taxon>Spermatophyta</taxon>
        <taxon>Magnoliopsida</taxon>
        <taxon>eudicotyledons</taxon>
        <taxon>Gunneridae</taxon>
        <taxon>Pentapetalae</taxon>
        <taxon>rosids</taxon>
        <taxon>malvids</taxon>
        <taxon>Malvales</taxon>
        <taxon>Malvaceae</taxon>
        <taxon>Malvoideae</taxon>
        <taxon>Hibiscus</taxon>
    </lineage>
</organism>
<dbReference type="InterPro" id="IPR003892">
    <property type="entry name" value="CUE"/>
</dbReference>
<feature type="domain" description="CUE" evidence="1">
    <location>
        <begin position="101"/>
        <end position="144"/>
    </location>
</feature>
<dbReference type="InterPro" id="IPR038981">
    <property type="entry name" value="CID5/CID6"/>
</dbReference>
<dbReference type="OrthoDB" id="769720at2759"/>
<proteinExistence type="predicted"/>
<protein>
    <submittedName>
        <fullName evidence="2">INCREASED POLYPLOIDY LEVEL IN DARKNESS 1, CTC-interacting domain 5</fullName>
    </submittedName>
</protein>
<dbReference type="EMBL" id="BSYR01000022">
    <property type="protein sequence ID" value="GMI89180.1"/>
    <property type="molecule type" value="Genomic_DNA"/>
</dbReference>
<evidence type="ECO:0000313" key="3">
    <source>
        <dbReference type="Proteomes" id="UP001165190"/>
    </source>
</evidence>
<sequence length="197" mass="21318">MKPGASSLNPYAASYIPLARREANDNSKANDIKLDNETAWFEHSSHFAHNLNYNNASLDSVTRGTKKPHFAEASVQKNHFARSSLVQSQEEITDKQIMDVEFDMDLEYLRMTFPGLSNESLLDIYFANSGDLEATVDMLNQLETHPVESSGTLPDTLDIGDVSDSGPAAHCSALKLKNVAGETSASSSGSAESTSAS</sequence>
<name>A0A9W7M8A7_HIBTR</name>
<dbReference type="InterPro" id="IPR041806">
    <property type="entry name" value="CID5/6/7_CUE"/>
</dbReference>
<dbReference type="Proteomes" id="UP001165190">
    <property type="component" value="Unassembled WGS sequence"/>
</dbReference>
<dbReference type="AlphaFoldDB" id="A0A9W7M8A7"/>
<dbReference type="Gene3D" id="1.10.8.10">
    <property type="entry name" value="DNA helicase RuvA subunit, C-terminal domain"/>
    <property type="match status" value="1"/>
</dbReference>
<dbReference type="PANTHER" id="PTHR37252:SF3">
    <property type="entry name" value="POLYADENYLATE-BINDING PROTEIN-INTERACTING PROTEIN 6"/>
    <property type="match status" value="1"/>
</dbReference>
<keyword evidence="3" id="KW-1185">Reference proteome</keyword>
<accession>A0A9W7M8A7</accession>
<evidence type="ECO:0000313" key="2">
    <source>
        <dbReference type="EMBL" id="GMI89180.1"/>
    </source>
</evidence>
<comment type="caution">
    <text evidence="2">The sequence shown here is derived from an EMBL/GenBank/DDBJ whole genome shotgun (WGS) entry which is preliminary data.</text>
</comment>